<dbReference type="Proteomes" id="UP000828390">
    <property type="component" value="Unassembled WGS sequence"/>
</dbReference>
<keyword evidence="3" id="KW-1185">Reference proteome</keyword>
<dbReference type="AlphaFoldDB" id="A0A9D4MJD7"/>
<protein>
    <submittedName>
        <fullName evidence="2">Uncharacterized protein</fullName>
    </submittedName>
</protein>
<proteinExistence type="predicted"/>
<evidence type="ECO:0000256" key="1">
    <source>
        <dbReference type="SAM" id="MobiDB-lite"/>
    </source>
</evidence>
<sequence length="95" mass="10810">MQELYGNARCEVFLNGRIGAFFMTSVSAVRDVCSLQSCLTFAGDPPRPLQLNRHRWKTHLYFKCVDDYDLIDGTSSEHQDNVDGLSVRAEARGRR</sequence>
<evidence type="ECO:0000313" key="3">
    <source>
        <dbReference type="Proteomes" id="UP000828390"/>
    </source>
</evidence>
<reference evidence="2" key="1">
    <citation type="journal article" date="2019" name="bioRxiv">
        <title>The Genome of the Zebra Mussel, Dreissena polymorpha: A Resource for Invasive Species Research.</title>
        <authorList>
            <person name="McCartney M.A."/>
            <person name="Auch B."/>
            <person name="Kono T."/>
            <person name="Mallez S."/>
            <person name="Zhang Y."/>
            <person name="Obille A."/>
            <person name="Becker A."/>
            <person name="Abrahante J.E."/>
            <person name="Garbe J."/>
            <person name="Badalamenti J.P."/>
            <person name="Herman A."/>
            <person name="Mangelson H."/>
            <person name="Liachko I."/>
            <person name="Sullivan S."/>
            <person name="Sone E.D."/>
            <person name="Koren S."/>
            <person name="Silverstein K.A.T."/>
            <person name="Beckman K.B."/>
            <person name="Gohl D.M."/>
        </authorList>
    </citation>
    <scope>NUCLEOTIDE SEQUENCE</scope>
    <source>
        <strain evidence="2">Duluth1</strain>
        <tissue evidence="2">Whole animal</tissue>
    </source>
</reference>
<name>A0A9D4MJD7_DREPO</name>
<gene>
    <name evidence="2" type="ORF">DPMN_001473</name>
</gene>
<evidence type="ECO:0000313" key="2">
    <source>
        <dbReference type="EMBL" id="KAH3877598.1"/>
    </source>
</evidence>
<feature type="region of interest" description="Disordered" evidence="1">
    <location>
        <begin position="73"/>
        <end position="95"/>
    </location>
</feature>
<organism evidence="2 3">
    <name type="scientific">Dreissena polymorpha</name>
    <name type="common">Zebra mussel</name>
    <name type="synonym">Mytilus polymorpha</name>
    <dbReference type="NCBI Taxonomy" id="45954"/>
    <lineage>
        <taxon>Eukaryota</taxon>
        <taxon>Metazoa</taxon>
        <taxon>Spiralia</taxon>
        <taxon>Lophotrochozoa</taxon>
        <taxon>Mollusca</taxon>
        <taxon>Bivalvia</taxon>
        <taxon>Autobranchia</taxon>
        <taxon>Heteroconchia</taxon>
        <taxon>Euheterodonta</taxon>
        <taxon>Imparidentia</taxon>
        <taxon>Neoheterodontei</taxon>
        <taxon>Myida</taxon>
        <taxon>Dreissenoidea</taxon>
        <taxon>Dreissenidae</taxon>
        <taxon>Dreissena</taxon>
    </lineage>
</organism>
<reference evidence="2" key="2">
    <citation type="submission" date="2020-11" db="EMBL/GenBank/DDBJ databases">
        <authorList>
            <person name="McCartney M.A."/>
            <person name="Auch B."/>
            <person name="Kono T."/>
            <person name="Mallez S."/>
            <person name="Becker A."/>
            <person name="Gohl D.M."/>
            <person name="Silverstein K.A.T."/>
            <person name="Koren S."/>
            <person name="Bechman K.B."/>
            <person name="Herman A."/>
            <person name="Abrahante J.E."/>
            <person name="Garbe J."/>
        </authorList>
    </citation>
    <scope>NUCLEOTIDE SEQUENCE</scope>
    <source>
        <strain evidence="2">Duluth1</strain>
        <tissue evidence="2">Whole animal</tissue>
    </source>
</reference>
<comment type="caution">
    <text evidence="2">The sequence shown here is derived from an EMBL/GenBank/DDBJ whole genome shotgun (WGS) entry which is preliminary data.</text>
</comment>
<accession>A0A9D4MJD7</accession>
<dbReference type="EMBL" id="JAIWYP010000001">
    <property type="protein sequence ID" value="KAH3877598.1"/>
    <property type="molecule type" value="Genomic_DNA"/>
</dbReference>